<proteinExistence type="predicted"/>
<keyword evidence="4" id="KW-1185">Reference proteome</keyword>
<dbReference type="EMBL" id="SMSJ01000006">
    <property type="protein sequence ID" value="TDH63272.1"/>
    <property type="molecule type" value="Genomic_DNA"/>
</dbReference>
<organism evidence="3 4">
    <name type="scientific">Dankookia rubra</name>
    <dbReference type="NCBI Taxonomy" id="1442381"/>
    <lineage>
        <taxon>Bacteria</taxon>
        <taxon>Pseudomonadati</taxon>
        <taxon>Pseudomonadota</taxon>
        <taxon>Alphaproteobacteria</taxon>
        <taxon>Acetobacterales</taxon>
        <taxon>Roseomonadaceae</taxon>
        <taxon>Dankookia</taxon>
    </lineage>
</organism>
<dbReference type="Proteomes" id="UP000295096">
    <property type="component" value="Unassembled WGS sequence"/>
</dbReference>
<dbReference type="GO" id="GO:0016627">
    <property type="term" value="F:oxidoreductase activity, acting on the CH-CH group of donors"/>
    <property type="evidence" value="ECO:0007669"/>
    <property type="project" value="InterPro"/>
</dbReference>
<dbReference type="PIRSF" id="PIRSF016578">
    <property type="entry name" value="HsaA"/>
    <property type="match status" value="1"/>
</dbReference>
<dbReference type="Pfam" id="PF08028">
    <property type="entry name" value="Acyl-CoA_dh_2"/>
    <property type="match status" value="1"/>
</dbReference>
<dbReference type="InterPro" id="IPR036250">
    <property type="entry name" value="AcylCo_DH-like_C"/>
</dbReference>
<dbReference type="SUPFAM" id="SSF47203">
    <property type="entry name" value="Acyl-CoA dehydrogenase C-terminal domain-like"/>
    <property type="match status" value="1"/>
</dbReference>
<name>A0A4R5QIP4_9PROT</name>
<dbReference type="InterPro" id="IPR046373">
    <property type="entry name" value="Acyl-CoA_Oxase/DH_mid-dom_sf"/>
</dbReference>
<dbReference type="InterPro" id="IPR037069">
    <property type="entry name" value="AcylCoA_DH/ox_N_sf"/>
</dbReference>
<dbReference type="Gene3D" id="1.20.140.10">
    <property type="entry name" value="Butyryl-CoA Dehydrogenase, subunit A, domain 3"/>
    <property type="match status" value="1"/>
</dbReference>
<sequence>MAAAELGNVQLERQVAMSGADPAARARALIPLLEACGPAIERGKELVPEVVAALLDNGFLRLLLPRSIDGGDISLPDFAEVCEAIAIGDASTAWGVCQGNVSAMTASAYMAPEVVRSLFGDRCAALAWGARHNRAKAVIVDGGYRVTGVWDFASGNRHCTLLGAHMPAVHPDGTPRLSPEGKPEDVTVLFPREQARVTPEWNSLGLRGTGSDVYEVEDLFIPDSHACVRDRFERRTDHRPVTAITSHLCYATGFSATALGVARGLLNRYVALARGKTARAGTQPMAENHCVQSEIAQLEATLRSCRMYLLGTVREAWAEAVAQGALAMETRIALRLATTTVMRQATDVSVACYRAGGTTAILEANEFERRFRDAMSVSQHLQATPWHLETVGRFLLGSGEKPAFV</sequence>
<dbReference type="Gene3D" id="1.10.540.10">
    <property type="entry name" value="Acyl-CoA dehydrogenase/oxidase, N-terminal domain"/>
    <property type="match status" value="1"/>
</dbReference>
<dbReference type="InterPro" id="IPR009100">
    <property type="entry name" value="AcylCoA_DH/oxidase_NM_dom_sf"/>
</dbReference>
<dbReference type="SUPFAM" id="SSF56645">
    <property type="entry name" value="Acyl-CoA dehydrogenase NM domain-like"/>
    <property type="match status" value="1"/>
</dbReference>
<evidence type="ECO:0000259" key="2">
    <source>
        <dbReference type="Pfam" id="PF08028"/>
    </source>
</evidence>
<protein>
    <submittedName>
        <fullName evidence="3">Acyl-CoA dehydrogenase</fullName>
    </submittedName>
</protein>
<accession>A0A4R5QIP4</accession>
<dbReference type="OrthoDB" id="7316074at2"/>
<dbReference type="Gene3D" id="2.40.110.10">
    <property type="entry name" value="Butyryl-CoA Dehydrogenase, subunit A, domain 2"/>
    <property type="match status" value="1"/>
</dbReference>
<evidence type="ECO:0000313" key="4">
    <source>
        <dbReference type="Proteomes" id="UP000295096"/>
    </source>
</evidence>
<evidence type="ECO:0000256" key="1">
    <source>
        <dbReference type="ARBA" id="ARBA00023002"/>
    </source>
</evidence>
<feature type="domain" description="Acyl-CoA dehydrogenase C-terminal" evidence="2">
    <location>
        <begin position="253"/>
        <end position="383"/>
    </location>
</feature>
<gene>
    <name evidence="3" type="ORF">E2C06_07835</name>
</gene>
<dbReference type="AlphaFoldDB" id="A0A4R5QIP4"/>
<comment type="caution">
    <text evidence="3">The sequence shown here is derived from an EMBL/GenBank/DDBJ whole genome shotgun (WGS) entry which is preliminary data.</text>
</comment>
<dbReference type="InterPro" id="IPR013107">
    <property type="entry name" value="Acyl-CoA_DH_C"/>
</dbReference>
<dbReference type="RefSeq" id="WP_133288033.1">
    <property type="nucleotide sequence ID" value="NZ_SMSJ01000006.1"/>
</dbReference>
<reference evidence="3 4" key="1">
    <citation type="journal article" date="2016" name="J. Microbiol.">
        <title>Dankookia rubra gen. nov., sp. nov., an alphaproteobacterium isolated from sediment of a shallow stream.</title>
        <authorList>
            <person name="Kim W.H."/>
            <person name="Kim D.H."/>
            <person name="Kang K."/>
            <person name="Ahn T.Y."/>
        </authorList>
    </citation>
    <scope>NUCLEOTIDE SEQUENCE [LARGE SCALE GENOMIC DNA]</scope>
    <source>
        <strain evidence="3 4">JCM30602</strain>
    </source>
</reference>
<keyword evidence="1" id="KW-0560">Oxidoreductase</keyword>
<evidence type="ECO:0000313" key="3">
    <source>
        <dbReference type="EMBL" id="TDH63272.1"/>
    </source>
</evidence>
<dbReference type="GO" id="GO:0050660">
    <property type="term" value="F:flavin adenine dinucleotide binding"/>
    <property type="evidence" value="ECO:0007669"/>
    <property type="project" value="InterPro"/>
</dbReference>